<name>A0A0G1KIR9_9BACT</name>
<evidence type="ECO:0000313" key="2">
    <source>
        <dbReference type="Proteomes" id="UP000033977"/>
    </source>
</evidence>
<reference evidence="1 2" key="1">
    <citation type="journal article" date="2015" name="Nature">
        <title>rRNA introns, odd ribosomes, and small enigmatic genomes across a large radiation of phyla.</title>
        <authorList>
            <person name="Brown C.T."/>
            <person name="Hug L.A."/>
            <person name="Thomas B.C."/>
            <person name="Sharon I."/>
            <person name="Castelle C.J."/>
            <person name="Singh A."/>
            <person name="Wilkins M.J."/>
            <person name="Williams K.H."/>
            <person name="Banfield J.F."/>
        </authorList>
    </citation>
    <scope>NUCLEOTIDE SEQUENCE [LARGE SCALE GENOMIC DNA]</scope>
</reference>
<dbReference type="Proteomes" id="UP000033977">
    <property type="component" value="Unassembled WGS sequence"/>
</dbReference>
<evidence type="ECO:0000313" key="1">
    <source>
        <dbReference type="EMBL" id="KKT56177.1"/>
    </source>
</evidence>
<organism evidence="1 2">
    <name type="scientific">Candidatus Giovannonibacteria bacterium GW2011_GWB1_44_23</name>
    <dbReference type="NCBI Taxonomy" id="1618652"/>
    <lineage>
        <taxon>Bacteria</taxon>
        <taxon>Candidatus Giovannoniibacteriota</taxon>
    </lineage>
</organism>
<dbReference type="AlphaFoldDB" id="A0A0G1KIR9"/>
<comment type="caution">
    <text evidence="1">The sequence shown here is derived from an EMBL/GenBank/DDBJ whole genome shotgun (WGS) entry which is preliminary data.</text>
</comment>
<protein>
    <submittedName>
        <fullName evidence="1">Uncharacterized protein</fullName>
    </submittedName>
</protein>
<gene>
    <name evidence="1" type="ORF">UW49_C0017G0001</name>
</gene>
<dbReference type="EMBL" id="LCIN01000017">
    <property type="protein sequence ID" value="KKT56177.1"/>
    <property type="molecule type" value="Genomic_DNA"/>
</dbReference>
<proteinExistence type="predicted"/>
<accession>A0A0G1KIR9</accession>
<sequence>MPKIIKKGASMDKPWWKKWMGVNGTKESAPLCCPFCKTIFALIRGDHVLVRADCYSENVVVKYFIQCPNCRHRANHDLAVVESNAA</sequence>